<keyword evidence="4 9" id="KW-0812">Transmembrane</keyword>
<proteinExistence type="inferred from homology"/>
<comment type="similarity">
    <text evidence="2 9">Belongs to the V-ATPase 116 kDa subunit family.</text>
</comment>
<feature type="transmembrane region" description="Helical" evidence="9">
    <location>
        <begin position="793"/>
        <end position="813"/>
    </location>
</feature>
<dbReference type="EMBL" id="JRES01001351">
    <property type="protein sequence ID" value="KNC23412.1"/>
    <property type="molecule type" value="Genomic_DNA"/>
</dbReference>
<comment type="caution">
    <text evidence="10">The sequence shown here is derived from an EMBL/GenBank/DDBJ whole genome shotgun (WGS) entry which is preliminary data.</text>
</comment>
<accession>A0A0L0BTP7</accession>
<dbReference type="GO" id="GO:0005886">
    <property type="term" value="C:plasma membrane"/>
    <property type="evidence" value="ECO:0007669"/>
    <property type="project" value="TreeGrafter"/>
</dbReference>
<evidence type="ECO:0000256" key="4">
    <source>
        <dbReference type="ARBA" id="ARBA00022692"/>
    </source>
</evidence>
<evidence type="ECO:0000256" key="9">
    <source>
        <dbReference type="RuleBase" id="RU361189"/>
    </source>
</evidence>
<evidence type="ECO:0000256" key="2">
    <source>
        <dbReference type="ARBA" id="ARBA00009904"/>
    </source>
</evidence>
<evidence type="ECO:0000256" key="6">
    <source>
        <dbReference type="ARBA" id="ARBA00022989"/>
    </source>
</evidence>
<evidence type="ECO:0000313" key="11">
    <source>
        <dbReference type="Proteomes" id="UP000037069"/>
    </source>
</evidence>
<dbReference type="Proteomes" id="UP000037069">
    <property type="component" value="Unassembled WGS sequence"/>
</dbReference>
<keyword evidence="6 9" id="KW-1133">Transmembrane helix</keyword>
<dbReference type="STRING" id="7375.A0A0L0BTP7"/>
<feature type="transmembrane region" description="Helical" evidence="9">
    <location>
        <begin position="660"/>
        <end position="679"/>
    </location>
</feature>
<feature type="transmembrane region" description="Helical" evidence="9">
    <location>
        <begin position="460"/>
        <end position="485"/>
    </location>
</feature>
<keyword evidence="11" id="KW-1185">Reference proteome</keyword>
<dbReference type="GO" id="GO:0046961">
    <property type="term" value="F:proton-transporting ATPase activity, rotational mechanism"/>
    <property type="evidence" value="ECO:0007669"/>
    <property type="project" value="InterPro"/>
</dbReference>
<dbReference type="AlphaFoldDB" id="A0A0L0BTP7"/>
<evidence type="ECO:0000313" key="10">
    <source>
        <dbReference type="EMBL" id="KNC23412.1"/>
    </source>
</evidence>
<organism evidence="10 11">
    <name type="scientific">Lucilia cuprina</name>
    <name type="common">Green bottle fly</name>
    <name type="synonym">Australian sheep blowfly</name>
    <dbReference type="NCBI Taxonomy" id="7375"/>
    <lineage>
        <taxon>Eukaryota</taxon>
        <taxon>Metazoa</taxon>
        <taxon>Ecdysozoa</taxon>
        <taxon>Arthropoda</taxon>
        <taxon>Hexapoda</taxon>
        <taxon>Insecta</taxon>
        <taxon>Pterygota</taxon>
        <taxon>Neoptera</taxon>
        <taxon>Endopterygota</taxon>
        <taxon>Diptera</taxon>
        <taxon>Brachycera</taxon>
        <taxon>Muscomorpha</taxon>
        <taxon>Oestroidea</taxon>
        <taxon>Calliphoridae</taxon>
        <taxon>Luciliinae</taxon>
        <taxon>Lucilia</taxon>
    </lineage>
</organism>
<dbReference type="OMA" id="QDLFIVR"/>
<dbReference type="GO" id="GO:0051117">
    <property type="term" value="F:ATPase binding"/>
    <property type="evidence" value="ECO:0007669"/>
    <property type="project" value="TreeGrafter"/>
</dbReference>
<protein>
    <recommendedName>
        <fullName evidence="9">V-type proton ATPase subunit a</fullName>
    </recommendedName>
</protein>
<dbReference type="OrthoDB" id="10264220at2759"/>
<evidence type="ECO:0000256" key="3">
    <source>
        <dbReference type="ARBA" id="ARBA00022448"/>
    </source>
</evidence>
<name>A0A0L0BTP7_LUCCU</name>
<keyword evidence="7 9" id="KW-0406">Ion transport</keyword>
<dbReference type="PANTHER" id="PTHR11629:SF63">
    <property type="entry name" value="V-TYPE PROTON ATPASE SUBUNIT A"/>
    <property type="match status" value="1"/>
</dbReference>
<sequence>MSFFRSEPMTLCQIVLHAESAFNCLIELGYVGKVQFRNIYDGNPVTNNLFATEIKRCHELKRIISYLQQEIDELNIKTVIYPDVDEDEIPEADDLKTLEVVVQQYYEDFIQVADNVDVFKRQSHQLYERLEVLEKTDMFLGAQGVKPEAVMAWSDSVIRLLLQNELNAEELSEQVHLSFFAGTIAMERFQAFEIMLWRVTRGYFFIKHEEMKPLDKEKFSKKYVFMVFFLGTELRKKIANICQGFGIQLFECSQSLQERHVEAEHIKQEMQDLEAIIERIKMHCFNLLLLASADIYIWRVKVDKMLKVYYVLNRMSRIRHLHLDKYLQAECWIPSQDMESVRTALLQGARRTAKDNSRSMFIPLLNELQKRNLTDLDKPTYFVLNKFTQGFQNLIDSYGIAQYQELNPAPYTIITFPFLFAVMFGDIGHGIIMFLFGLYMVLKEQKLEEQNRFALQQSEIWNILFAGRYIILLMGAFSIYTGFIYNDCFSKSFNIFGSSWRADFNSTTVLHAHYIQLDPYDKQQYLGTPYVFGMDPVWDASGENAIITFNSLKMKLAIILGVAQMSFGLILSAFNHIHKKDYVNLLFVFLPQLTFLLCIFAYLVFLIFFKWLQFGGHTKTPYNSACAPSILIVFINMLLMKGPEEPPVGCETWMFDLQPYLQIVLLSLALICIPLLLAGRPVYFMIQEKNLQKIKNEALRKSRTLSTLTNMRKSLVYNVESSIHPVKSEMDFSELWIHSGIHCIESILGSVSHTASYLRLWALSLAHDQLSTVLWNMVLKIGLTSQRGYWNSLVLYIVFIFWSILTVAILVVMEGLSAFLHTLRLHWVEFQSKFYAGSGEVFQPFRFEKSSPHYED</sequence>
<keyword evidence="8 9" id="KW-0472">Membrane</keyword>
<keyword evidence="3 9" id="KW-0813">Transport</keyword>
<feature type="transmembrane region" description="Helical" evidence="9">
    <location>
        <begin position="556"/>
        <end position="574"/>
    </location>
</feature>
<evidence type="ECO:0000256" key="8">
    <source>
        <dbReference type="ARBA" id="ARBA00023136"/>
    </source>
</evidence>
<feature type="transmembrane region" description="Helical" evidence="9">
    <location>
        <begin position="586"/>
        <end position="609"/>
    </location>
</feature>
<comment type="function">
    <text evidence="9">Essential component of the vacuolar proton pump (V-ATPase), a multimeric enzyme that catalyzes the translocation of protons across the membranes. Required for assembly and activity of the V-ATPase.</text>
</comment>
<dbReference type="PANTHER" id="PTHR11629">
    <property type="entry name" value="VACUOLAR PROTON ATPASES"/>
    <property type="match status" value="1"/>
</dbReference>
<comment type="subcellular location">
    <subcellularLocation>
        <location evidence="1">Membrane</location>
        <topology evidence="1">Multi-pass membrane protein</topology>
    </subcellularLocation>
</comment>
<evidence type="ECO:0000256" key="7">
    <source>
        <dbReference type="ARBA" id="ARBA00023065"/>
    </source>
</evidence>
<gene>
    <name evidence="10" type="ORF">FF38_13370</name>
</gene>
<feature type="transmembrane region" description="Helical" evidence="9">
    <location>
        <begin position="418"/>
        <end position="440"/>
    </location>
</feature>
<reference evidence="10 11" key="1">
    <citation type="journal article" date="2015" name="Nat. Commun.">
        <title>Lucilia cuprina genome unlocks parasitic fly biology to underpin future interventions.</title>
        <authorList>
            <person name="Anstead C.A."/>
            <person name="Korhonen P.K."/>
            <person name="Young N.D."/>
            <person name="Hall R.S."/>
            <person name="Jex A.R."/>
            <person name="Murali S.C."/>
            <person name="Hughes D.S."/>
            <person name="Lee S.F."/>
            <person name="Perry T."/>
            <person name="Stroehlein A.J."/>
            <person name="Ansell B.R."/>
            <person name="Breugelmans B."/>
            <person name="Hofmann A."/>
            <person name="Qu J."/>
            <person name="Dugan S."/>
            <person name="Lee S.L."/>
            <person name="Chao H."/>
            <person name="Dinh H."/>
            <person name="Han Y."/>
            <person name="Doddapaneni H.V."/>
            <person name="Worley K.C."/>
            <person name="Muzny D.M."/>
            <person name="Ioannidis P."/>
            <person name="Waterhouse R.M."/>
            <person name="Zdobnov E.M."/>
            <person name="James P.J."/>
            <person name="Bagnall N.H."/>
            <person name="Kotze A.C."/>
            <person name="Gibbs R.A."/>
            <person name="Richards S."/>
            <person name="Batterham P."/>
            <person name="Gasser R.B."/>
        </authorList>
    </citation>
    <scope>NUCLEOTIDE SEQUENCE [LARGE SCALE GENOMIC DNA]</scope>
    <source>
        <strain evidence="10 11">LS</strain>
        <tissue evidence="10">Full body</tissue>
    </source>
</reference>
<dbReference type="GO" id="GO:0000220">
    <property type="term" value="C:vacuolar proton-transporting V-type ATPase, V0 domain"/>
    <property type="evidence" value="ECO:0007669"/>
    <property type="project" value="InterPro"/>
</dbReference>
<dbReference type="InterPro" id="IPR002490">
    <property type="entry name" value="V-ATPase_116kDa_su"/>
</dbReference>
<evidence type="ECO:0000256" key="5">
    <source>
        <dbReference type="ARBA" id="ARBA00022781"/>
    </source>
</evidence>
<evidence type="ECO:0000256" key="1">
    <source>
        <dbReference type="ARBA" id="ARBA00004141"/>
    </source>
</evidence>
<dbReference type="PIRSF" id="PIRSF001293">
    <property type="entry name" value="ATP6V0A1"/>
    <property type="match status" value="1"/>
</dbReference>
<keyword evidence="5 9" id="KW-0375">Hydrogen ion transport</keyword>
<dbReference type="InterPro" id="IPR026028">
    <property type="entry name" value="V-type_ATPase_116kDa_su_euka"/>
</dbReference>
<dbReference type="GO" id="GO:0007035">
    <property type="term" value="P:vacuolar acidification"/>
    <property type="evidence" value="ECO:0007669"/>
    <property type="project" value="TreeGrafter"/>
</dbReference>
<dbReference type="Pfam" id="PF01496">
    <property type="entry name" value="V_ATPase_I"/>
    <property type="match status" value="1"/>
</dbReference>